<proteinExistence type="predicted"/>
<dbReference type="EMBL" id="MHRJ01000015">
    <property type="protein sequence ID" value="OHA23135.1"/>
    <property type="molecule type" value="Genomic_DNA"/>
</dbReference>
<reference evidence="1 2" key="1">
    <citation type="journal article" date="2016" name="Nat. Commun.">
        <title>Thousands of microbial genomes shed light on interconnected biogeochemical processes in an aquifer system.</title>
        <authorList>
            <person name="Anantharaman K."/>
            <person name="Brown C.T."/>
            <person name="Hug L.A."/>
            <person name="Sharon I."/>
            <person name="Castelle C.J."/>
            <person name="Probst A.J."/>
            <person name="Thomas B.C."/>
            <person name="Singh A."/>
            <person name="Wilkins M.J."/>
            <person name="Karaoz U."/>
            <person name="Brodie E.L."/>
            <person name="Williams K.H."/>
            <person name="Hubbard S.S."/>
            <person name="Banfield J.F."/>
        </authorList>
    </citation>
    <scope>NUCLEOTIDE SEQUENCE [LARGE SCALE GENOMIC DNA]</scope>
</reference>
<accession>A0A1G2MGT3</accession>
<organism evidence="1 2">
    <name type="scientific">Candidatus Taylorbacteria bacterium RIFCSPHIGHO2_02_49_25</name>
    <dbReference type="NCBI Taxonomy" id="1802305"/>
    <lineage>
        <taxon>Bacteria</taxon>
        <taxon>Candidatus Tayloriibacteriota</taxon>
    </lineage>
</organism>
<gene>
    <name evidence="1" type="ORF">A2W52_00185</name>
</gene>
<evidence type="ECO:0000313" key="1">
    <source>
        <dbReference type="EMBL" id="OHA23135.1"/>
    </source>
</evidence>
<dbReference type="Proteomes" id="UP000176493">
    <property type="component" value="Unassembled WGS sequence"/>
</dbReference>
<sequence>MRISINYFPIHCLHKEKGLAKFRGPARHRPLPLASGFSRDFVLLRPVCCHDMNRLHKGSRHPCGIAEVFRIMFEYM</sequence>
<comment type="caution">
    <text evidence="1">The sequence shown here is derived from an EMBL/GenBank/DDBJ whole genome shotgun (WGS) entry which is preliminary data.</text>
</comment>
<protein>
    <submittedName>
        <fullName evidence="1">Uncharacterized protein</fullName>
    </submittedName>
</protein>
<evidence type="ECO:0000313" key="2">
    <source>
        <dbReference type="Proteomes" id="UP000176493"/>
    </source>
</evidence>
<name>A0A1G2MGT3_9BACT</name>
<dbReference type="AlphaFoldDB" id="A0A1G2MGT3"/>